<dbReference type="Pfam" id="PF06583">
    <property type="entry name" value="Neogenin_C"/>
    <property type="match status" value="2"/>
</dbReference>
<dbReference type="GO" id="GO:0030154">
    <property type="term" value="P:cell differentiation"/>
    <property type="evidence" value="ECO:0007669"/>
    <property type="project" value="UniProtKB-ARBA"/>
</dbReference>
<dbReference type="FunFam" id="2.60.40.10:FF:000032">
    <property type="entry name" value="palladin isoform X1"/>
    <property type="match status" value="1"/>
</dbReference>
<evidence type="ECO:0000256" key="9">
    <source>
        <dbReference type="ARBA" id="ARBA00023157"/>
    </source>
</evidence>
<keyword evidence="10" id="KW-0325">Glycoprotein</keyword>
<dbReference type="Proteomes" id="UP001497472">
    <property type="component" value="Unassembled WGS sequence"/>
</dbReference>
<comment type="similarity">
    <text evidence="3">Belongs to the immunoglobulin superfamily. DCC family.</text>
</comment>
<dbReference type="InterPro" id="IPR003599">
    <property type="entry name" value="Ig_sub"/>
</dbReference>
<feature type="domain" description="Fibronectin type-III" evidence="17">
    <location>
        <begin position="812"/>
        <end position="908"/>
    </location>
</feature>
<evidence type="ECO:0000256" key="4">
    <source>
        <dbReference type="ARBA" id="ARBA00022525"/>
    </source>
</evidence>
<evidence type="ECO:0000256" key="3">
    <source>
        <dbReference type="ARBA" id="ARBA00009588"/>
    </source>
</evidence>
<keyword evidence="9" id="KW-1015">Disulfide bond</keyword>
<feature type="domain" description="Ig-like" evidence="16">
    <location>
        <begin position="367"/>
        <end position="452"/>
    </location>
</feature>
<feature type="domain" description="Fibronectin type-III" evidence="17">
    <location>
        <begin position="937"/>
        <end position="1030"/>
    </location>
</feature>
<dbReference type="GO" id="GO:0098609">
    <property type="term" value="P:cell-cell adhesion"/>
    <property type="evidence" value="ECO:0007669"/>
    <property type="project" value="TreeGrafter"/>
</dbReference>
<dbReference type="InterPro" id="IPR003961">
    <property type="entry name" value="FN3_dom"/>
</dbReference>
<feature type="domain" description="Fibronectin type-III" evidence="17">
    <location>
        <begin position="1035"/>
        <end position="1134"/>
    </location>
</feature>
<evidence type="ECO:0000256" key="10">
    <source>
        <dbReference type="ARBA" id="ARBA00023180"/>
    </source>
</evidence>
<keyword evidence="6" id="KW-0677">Repeat</keyword>
<dbReference type="InterPro" id="IPR010560">
    <property type="entry name" value="Neogenin_C"/>
</dbReference>
<reference evidence="18 19" key="1">
    <citation type="submission" date="2023-11" db="EMBL/GenBank/DDBJ databases">
        <authorList>
            <person name="Okamura Y."/>
        </authorList>
    </citation>
    <scope>NUCLEOTIDE SEQUENCE [LARGE SCALE GENOMIC DNA]</scope>
</reference>
<keyword evidence="19" id="KW-1185">Reference proteome</keyword>
<feature type="compositionally biased region" description="Acidic residues" evidence="14">
    <location>
        <begin position="908"/>
        <end position="931"/>
    </location>
</feature>
<dbReference type="Gene3D" id="2.60.40.10">
    <property type="entry name" value="Immunoglobulins"/>
    <property type="match status" value="10"/>
</dbReference>
<keyword evidence="15" id="KW-0732">Signal</keyword>
<dbReference type="PROSITE" id="PS50853">
    <property type="entry name" value="FN3"/>
    <property type="match status" value="6"/>
</dbReference>
<evidence type="ECO:0000256" key="15">
    <source>
        <dbReference type="SAM" id="SignalP"/>
    </source>
</evidence>
<evidence type="ECO:0000313" key="18">
    <source>
        <dbReference type="EMBL" id="CAK1548764.1"/>
    </source>
</evidence>
<dbReference type="GO" id="GO:0016020">
    <property type="term" value="C:membrane"/>
    <property type="evidence" value="ECO:0007669"/>
    <property type="project" value="UniProtKB-SubCell"/>
</dbReference>
<feature type="region of interest" description="Disordered" evidence="14">
    <location>
        <begin position="685"/>
        <end position="705"/>
    </location>
</feature>
<dbReference type="InterPro" id="IPR003598">
    <property type="entry name" value="Ig_sub2"/>
</dbReference>
<evidence type="ECO:0000256" key="2">
    <source>
        <dbReference type="ARBA" id="ARBA00004613"/>
    </source>
</evidence>
<feature type="signal peptide" evidence="15">
    <location>
        <begin position="1"/>
        <end position="29"/>
    </location>
</feature>
<keyword evidence="5" id="KW-0812">Transmembrane</keyword>
<dbReference type="GO" id="GO:0009653">
    <property type="term" value="P:anatomical structure morphogenesis"/>
    <property type="evidence" value="ECO:0007669"/>
    <property type="project" value="UniProtKB-ARBA"/>
</dbReference>
<dbReference type="SUPFAM" id="SSF48726">
    <property type="entry name" value="Immunoglobulin"/>
    <property type="match status" value="4"/>
</dbReference>
<evidence type="ECO:0000256" key="11">
    <source>
        <dbReference type="ARBA" id="ARBA00023319"/>
    </source>
</evidence>
<dbReference type="Pfam" id="PF00041">
    <property type="entry name" value="fn3"/>
    <property type="match status" value="5"/>
</dbReference>
<feature type="region of interest" description="Disordered" evidence="14">
    <location>
        <begin position="1031"/>
        <end position="1057"/>
    </location>
</feature>
<dbReference type="PANTHER" id="PTHR44170">
    <property type="entry name" value="PROTEIN SIDEKICK"/>
    <property type="match status" value="1"/>
</dbReference>
<keyword evidence="8" id="KW-0472">Membrane</keyword>
<feature type="domain" description="Fibronectin type-III" evidence="17">
    <location>
        <begin position="702"/>
        <end position="804"/>
    </location>
</feature>
<dbReference type="InterPro" id="IPR007110">
    <property type="entry name" value="Ig-like_dom"/>
</dbReference>
<feature type="compositionally biased region" description="Polar residues" evidence="14">
    <location>
        <begin position="1421"/>
        <end position="1434"/>
    </location>
</feature>
<name>A0AAV1JHX3_9NEOP</name>
<evidence type="ECO:0000256" key="8">
    <source>
        <dbReference type="ARBA" id="ARBA00023136"/>
    </source>
</evidence>
<feature type="domain" description="Ig-like" evidence="16">
    <location>
        <begin position="274"/>
        <end position="362"/>
    </location>
</feature>
<dbReference type="EMBL" id="CAVLEF010000011">
    <property type="protein sequence ID" value="CAK1548764.1"/>
    <property type="molecule type" value="Genomic_DNA"/>
</dbReference>
<evidence type="ECO:0000256" key="7">
    <source>
        <dbReference type="ARBA" id="ARBA00022989"/>
    </source>
</evidence>
<accession>A0AAV1JHX3</accession>
<sequence length="1509" mass="159300">MWRTDMCRFGIGNWIFLIASLHLFIHTQGDEKDGDTAFRLTSEPLDCVLAEGEGGVLGCSAPAPALISWRFSANSPPTRDHTLSHADAYRKQSSNGSLVIESMSAALAGQYQCVASLEGVGTVVSRVVTVFLAEVPEFLDGPSVVSTVLGASALLSCGLRAPARLALRVIPPPDAPAQPERRVYGAARLYAQPPVLKLNVTWLRNGVPVRMEPARVSLSPSGALELERVRAHDAAVYRCRVALPAARRRRAQVRTGAEVELRVNGEIASLEAAPRFIATPRPLTVMEGASVTFDCAAIGNPKPEITWLNNGVAIDLNDLDSRFYLVGGGSLRVQSARALDAGTYTCRAHNRLDSADHSTQLHVMSVPRVSLPGGAVVQARQRGDSLLQCEAKGKPPPRVTWLKDGEPLTPNNHDIALVDGSSLRIQGVLPVDAGVFQCFASSPAGSATAPLRLLVLPPPHASTRAERPDLGETSPAFTADPLEYDEYIINHLSFHADQESDSEAQGNATVVSAPGDFKAVIVKHRFVTLSWQEPERKLEDVVGYAVFYRVRGGQRERVWRGSAARREANLGSLQPNTTYAFSARALTPSAVSPLTPTVEVTTPAEEMTFGPPEEVRVEATSPQSLRVTWSPPLDAAAPPASYNVYYTEVESGREQSARCVRSPCAVEGLRAASEYLVRVSALGGAASRERTARTPPAPPAAPPVNITALPATHTSIRVRWEAPPARTHGGALTGYKIRYRLVGGGAGSGAGKRRADSLTTPADARHADLADLEPSATYQIRMCAINANGSGPFSEWVSATTEGAERADTAVPALPPPLTARAGRDWISVWWAGGAGDVGGSGAGRGWWLGWGLGVPDEHSRELPAHRTSYVIRGLESNAEYVISLRASNALGLGPAIYTTVRTRTADPDADADADEPDETEDAEETDDADDTPPLIPPVGLKVIMLSGTTAVVYWTDPTLPKGQAATDGRRYVVRWATAGSRPRTYNVTDLNCMLDDLRPYTTYEFAVKLIKGGRESAWSMLASNTTLEAAPGGAPRDLRVSPAAPPSRAADLSWTPPAKPNGRITGYVIMYAVQRGGSGAAEEWTAVAVTGDRARSRVERLRARTTYNFKIQARNSKGLGPFSPVVAYTTGAETGEGAGLASATSAWLWASAGGACAVLALAAALALSLCCRRPHAPLSPDTSTYQKASASAGIKPPDLWIHHDQMELKHMDKSLHSSASKISAGSVDGAGPGGGLVSSTLTLGRAPPAEYEPARHAPAPTSLDRRYVPTYVAMTGVGVGVGVGMSAGCTSTCERRRHMPDQSTPLLTGVAPLGSAQSSLASLHGHGAPHPPPAPCGSVGCPLGAACSAPSTVSAGTGSDVYATALSARERGHYVAYEPLGHYTHRDSLGSEAGAATAASVGSLRRGGCASALHSFTAVQDNASEHSTPSHSKAGSVRETSPYKKSASSSPGHLPNRLQLGGGGVSACSSELEPLTPSRSTERLHRDMQNLEGLMKDLSAITQQQFHC</sequence>
<dbReference type="PROSITE" id="PS50835">
    <property type="entry name" value="IG_LIKE"/>
    <property type="match status" value="4"/>
</dbReference>
<dbReference type="PANTHER" id="PTHR44170:SF54">
    <property type="entry name" value="FI24025P1"/>
    <property type="match status" value="1"/>
</dbReference>
<dbReference type="InterPro" id="IPR013098">
    <property type="entry name" value="Ig_I-set"/>
</dbReference>
<comment type="similarity">
    <text evidence="12">Belongs to the hemolin family.</text>
</comment>
<feature type="region of interest" description="Disordered" evidence="14">
    <location>
        <begin position="904"/>
        <end position="935"/>
    </location>
</feature>
<dbReference type="SMART" id="SM00060">
    <property type="entry name" value="FN3"/>
    <property type="match status" value="6"/>
</dbReference>
<dbReference type="SUPFAM" id="SSF49265">
    <property type="entry name" value="Fibronectin type III"/>
    <property type="match status" value="4"/>
</dbReference>
<proteinExistence type="inferred from homology"/>
<evidence type="ECO:0000256" key="13">
    <source>
        <dbReference type="ARBA" id="ARBA00068688"/>
    </source>
</evidence>
<dbReference type="PRINTS" id="PR00014">
    <property type="entry name" value="FNTYPEIII"/>
</dbReference>
<evidence type="ECO:0000256" key="6">
    <source>
        <dbReference type="ARBA" id="ARBA00022737"/>
    </source>
</evidence>
<dbReference type="SMART" id="SM00409">
    <property type="entry name" value="IG"/>
    <property type="match status" value="4"/>
</dbReference>
<keyword evidence="4" id="KW-0964">Secreted</keyword>
<evidence type="ECO:0000259" key="16">
    <source>
        <dbReference type="PROSITE" id="PS50835"/>
    </source>
</evidence>
<evidence type="ECO:0000256" key="12">
    <source>
        <dbReference type="ARBA" id="ARBA00061228"/>
    </source>
</evidence>
<evidence type="ECO:0000313" key="19">
    <source>
        <dbReference type="Proteomes" id="UP001497472"/>
    </source>
</evidence>
<dbReference type="GO" id="GO:0005576">
    <property type="term" value="C:extracellular region"/>
    <property type="evidence" value="ECO:0007669"/>
    <property type="project" value="UniProtKB-SubCell"/>
</dbReference>
<dbReference type="InterPro" id="IPR036116">
    <property type="entry name" value="FN3_sf"/>
</dbReference>
<comment type="caution">
    <text evidence="18">The sequence shown here is derived from an EMBL/GenBank/DDBJ whole genome shotgun (WGS) entry which is preliminary data.</text>
</comment>
<feature type="domain" description="Ig-like" evidence="16">
    <location>
        <begin position="136"/>
        <end position="241"/>
    </location>
</feature>
<feature type="domain" description="Fibronectin type-III" evidence="17">
    <location>
        <begin position="611"/>
        <end position="697"/>
    </location>
</feature>
<dbReference type="SMART" id="SM00408">
    <property type="entry name" value="IGc2"/>
    <property type="match status" value="3"/>
</dbReference>
<dbReference type="CDD" id="cd00063">
    <property type="entry name" value="FN3"/>
    <property type="match status" value="6"/>
</dbReference>
<feature type="region of interest" description="Disordered" evidence="14">
    <location>
        <begin position="1421"/>
        <end position="1484"/>
    </location>
</feature>
<feature type="chain" id="PRO_5043897862" description="Hemolin" evidence="15">
    <location>
        <begin position="30"/>
        <end position="1509"/>
    </location>
</feature>
<evidence type="ECO:0000256" key="14">
    <source>
        <dbReference type="SAM" id="MobiDB-lite"/>
    </source>
</evidence>
<dbReference type="CDD" id="cd00096">
    <property type="entry name" value="Ig"/>
    <property type="match status" value="3"/>
</dbReference>
<protein>
    <recommendedName>
        <fullName evidence="13">Hemolin</fullName>
    </recommendedName>
</protein>
<keyword evidence="11" id="KW-0393">Immunoglobulin domain</keyword>
<keyword evidence="7" id="KW-1133">Transmembrane helix</keyword>
<dbReference type="FunFam" id="2.60.40.10:FF:000028">
    <property type="entry name" value="Neuronal cell adhesion molecule"/>
    <property type="match status" value="1"/>
</dbReference>
<evidence type="ECO:0000259" key="17">
    <source>
        <dbReference type="PROSITE" id="PS50853"/>
    </source>
</evidence>
<evidence type="ECO:0000256" key="1">
    <source>
        <dbReference type="ARBA" id="ARBA00004479"/>
    </source>
</evidence>
<feature type="region of interest" description="Disordered" evidence="14">
    <location>
        <begin position="1220"/>
        <end position="1243"/>
    </location>
</feature>
<organism evidence="18 19">
    <name type="scientific">Leptosia nina</name>
    <dbReference type="NCBI Taxonomy" id="320188"/>
    <lineage>
        <taxon>Eukaryota</taxon>
        <taxon>Metazoa</taxon>
        <taxon>Ecdysozoa</taxon>
        <taxon>Arthropoda</taxon>
        <taxon>Hexapoda</taxon>
        <taxon>Insecta</taxon>
        <taxon>Pterygota</taxon>
        <taxon>Neoptera</taxon>
        <taxon>Endopterygota</taxon>
        <taxon>Lepidoptera</taxon>
        <taxon>Glossata</taxon>
        <taxon>Ditrysia</taxon>
        <taxon>Papilionoidea</taxon>
        <taxon>Pieridae</taxon>
        <taxon>Pierinae</taxon>
        <taxon>Leptosia</taxon>
    </lineage>
</organism>
<comment type="subcellular location">
    <subcellularLocation>
        <location evidence="1">Membrane</location>
        <topology evidence="1">Single-pass type I membrane protein</topology>
    </subcellularLocation>
    <subcellularLocation>
        <location evidence="2">Secreted</location>
    </subcellularLocation>
</comment>
<gene>
    <name evidence="18" type="ORF">LNINA_LOCUS8119</name>
</gene>
<dbReference type="Pfam" id="PF07679">
    <property type="entry name" value="I-set"/>
    <property type="match status" value="2"/>
</dbReference>
<dbReference type="InterPro" id="IPR013783">
    <property type="entry name" value="Ig-like_fold"/>
</dbReference>
<evidence type="ECO:0000256" key="5">
    <source>
        <dbReference type="ARBA" id="ARBA00022692"/>
    </source>
</evidence>
<feature type="domain" description="Fibronectin type-III" evidence="17">
    <location>
        <begin position="513"/>
        <end position="605"/>
    </location>
</feature>
<feature type="domain" description="Ig-like" evidence="16">
    <location>
        <begin position="33"/>
        <end position="129"/>
    </location>
</feature>
<dbReference type="InterPro" id="IPR036179">
    <property type="entry name" value="Ig-like_dom_sf"/>
</dbReference>